<protein>
    <submittedName>
        <fullName evidence="2">Uncharacterized protein</fullName>
    </submittedName>
</protein>
<keyword evidence="1" id="KW-1133">Transmembrane helix</keyword>
<dbReference type="Proteomes" id="UP000032735">
    <property type="component" value="Chromosome"/>
</dbReference>
<evidence type="ECO:0000313" key="2">
    <source>
        <dbReference type="EMBL" id="CDG20738.1"/>
    </source>
</evidence>
<gene>
    <name evidence="2" type="ORF">XPG1_1083</name>
</gene>
<keyword evidence="1" id="KW-0812">Transmembrane</keyword>
<feature type="transmembrane region" description="Helical" evidence="1">
    <location>
        <begin position="12"/>
        <end position="36"/>
    </location>
</feature>
<evidence type="ECO:0000256" key="1">
    <source>
        <dbReference type="SAM" id="Phobius"/>
    </source>
</evidence>
<proteinExistence type="predicted"/>
<keyword evidence="1" id="KW-0472">Membrane</keyword>
<reference evidence="2 3" key="1">
    <citation type="submission" date="2013-07" db="EMBL/GenBank/DDBJ databases">
        <authorList>
            <person name="Genoscope - CEA"/>
        </authorList>
    </citation>
    <scope>NUCLEOTIDE SEQUENCE [LARGE SCALE GENOMIC DNA]</scope>
    <source>
        <strain evidence="2 3">G6</strain>
    </source>
</reference>
<evidence type="ECO:0000313" key="3">
    <source>
        <dbReference type="Proteomes" id="UP000032735"/>
    </source>
</evidence>
<dbReference type="AlphaFoldDB" id="A0A068R0R2"/>
<organism evidence="2 3">
    <name type="scientific">Xenorhabdus poinarii G6</name>
    <dbReference type="NCBI Taxonomy" id="1354304"/>
    <lineage>
        <taxon>Bacteria</taxon>
        <taxon>Pseudomonadati</taxon>
        <taxon>Pseudomonadota</taxon>
        <taxon>Gammaproteobacteria</taxon>
        <taxon>Enterobacterales</taxon>
        <taxon>Morganellaceae</taxon>
        <taxon>Xenorhabdus</taxon>
    </lineage>
</organism>
<keyword evidence="3" id="KW-1185">Reference proteome</keyword>
<sequence length="40" mass="4320">MKNGIAVLVPGVRLFATIPFINTITLFSSAVITLMMSVPR</sequence>
<accession>A0A068R0R2</accession>
<dbReference type="HOGENOM" id="CLU_3298853_0_0_6"/>
<name>A0A068R0R2_9GAMM</name>
<dbReference type="EMBL" id="FO704551">
    <property type="protein sequence ID" value="CDG20738.1"/>
    <property type="molecule type" value="Genomic_DNA"/>
</dbReference>
<dbReference type="KEGG" id="xpo:XPG1_1083"/>